<keyword evidence="1" id="KW-0812">Transmembrane</keyword>
<feature type="transmembrane region" description="Helical" evidence="1">
    <location>
        <begin position="162"/>
        <end position="182"/>
    </location>
</feature>
<gene>
    <name evidence="2" type="ORF">K458DRAFT_396950</name>
</gene>
<dbReference type="Proteomes" id="UP000799291">
    <property type="component" value="Unassembled WGS sequence"/>
</dbReference>
<name>A0A6G1IDT7_9PLEO</name>
<sequence>MQHADSIWDPREYFLTVVQIRLKQAVKEWAHALGMQKNVRSSAKGFDEAMATFDRTLRALQLIEQLLPHLSDYSQTFDKFFSPDRNDIRYFCDLNSTSTPLQEKMQDFLLEMAHSREGFRDVQKRLEAVERGCHIVANMIRLNLMIESNRAAKLSRHNAKKITLVGVLAIILINTASAGTYWGGSQHVAAFLLTILGGFAAEYKRVLQVAPFAGKTEWWKRHMWTQFSATRKYQDLRLVVRHHFLQSPSAAKNLVKNASNLIS</sequence>
<keyword evidence="1" id="KW-0472">Membrane</keyword>
<keyword evidence="3" id="KW-1185">Reference proteome</keyword>
<dbReference type="OrthoDB" id="5428055at2759"/>
<keyword evidence="1" id="KW-1133">Transmembrane helix</keyword>
<accession>A0A6G1IDT7</accession>
<reference evidence="2" key="1">
    <citation type="journal article" date="2020" name="Stud. Mycol.">
        <title>101 Dothideomycetes genomes: a test case for predicting lifestyles and emergence of pathogens.</title>
        <authorList>
            <person name="Haridas S."/>
            <person name="Albert R."/>
            <person name="Binder M."/>
            <person name="Bloem J."/>
            <person name="Labutti K."/>
            <person name="Salamov A."/>
            <person name="Andreopoulos B."/>
            <person name="Baker S."/>
            <person name="Barry K."/>
            <person name="Bills G."/>
            <person name="Bluhm B."/>
            <person name="Cannon C."/>
            <person name="Castanera R."/>
            <person name="Culley D."/>
            <person name="Daum C."/>
            <person name="Ezra D."/>
            <person name="Gonzalez J."/>
            <person name="Henrissat B."/>
            <person name="Kuo A."/>
            <person name="Liang C."/>
            <person name="Lipzen A."/>
            <person name="Lutzoni F."/>
            <person name="Magnuson J."/>
            <person name="Mondo S."/>
            <person name="Nolan M."/>
            <person name="Ohm R."/>
            <person name="Pangilinan J."/>
            <person name="Park H.-J."/>
            <person name="Ramirez L."/>
            <person name="Alfaro M."/>
            <person name="Sun H."/>
            <person name="Tritt A."/>
            <person name="Yoshinaga Y."/>
            <person name="Zwiers L.-H."/>
            <person name="Turgeon B."/>
            <person name="Goodwin S."/>
            <person name="Spatafora J."/>
            <person name="Crous P."/>
            <person name="Grigoriev I."/>
        </authorList>
    </citation>
    <scope>NUCLEOTIDE SEQUENCE</scope>
    <source>
        <strain evidence="2">CBS 122367</strain>
    </source>
</reference>
<dbReference type="EMBL" id="MU005635">
    <property type="protein sequence ID" value="KAF2676376.1"/>
    <property type="molecule type" value="Genomic_DNA"/>
</dbReference>
<evidence type="ECO:0000313" key="2">
    <source>
        <dbReference type="EMBL" id="KAF2676376.1"/>
    </source>
</evidence>
<organism evidence="2 3">
    <name type="scientific">Lentithecium fluviatile CBS 122367</name>
    <dbReference type="NCBI Taxonomy" id="1168545"/>
    <lineage>
        <taxon>Eukaryota</taxon>
        <taxon>Fungi</taxon>
        <taxon>Dikarya</taxon>
        <taxon>Ascomycota</taxon>
        <taxon>Pezizomycotina</taxon>
        <taxon>Dothideomycetes</taxon>
        <taxon>Pleosporomycetidae</taxon>
        <taxon>Pleosporales</taxon>
        <taxon>Massarineae</taxon>
        <taxon>Lentitheciaceae</taxon>
        <taxon>Lentithecium</taxon>
    </lineage>
</organism>
<evidence type="ECO:0000256" key="1">
    <source>
        <dbReference type="SAM" id="Phobius"/>
    </source>
</evidence>
<proteinExistence type="predicted"/>
<evidence type="ECO:0000313" key="3">
    <source>
        <dbReference type="Proteomes" id="UP000799291"/>
    </source>
</evidence>
<protein>
    <submittedName>
        <fullName evidence="2">Uncharacterized protein</fullName>
    </submittedName>
</protein>
<dbReference type="AlphaFoldDB" id="A0A6G1IDT7"/>